<evidence type="ECO:0000259" key="1">
    <source>
        <dbReference type="Pfam" id="PF14522"/>
    </source>
</evidence>
<dbReference type="InterPro" id="IPR036280">
    <property type="entry name" value="Multihaem_cyt_sf"/>
</dbReference>
<dbReference type="SUPFAM" id="SSF48695">
    <property type="entry name" value="Multiheme cytochromes"/>
    <property type="match status" value="1"/>
</dbReference>
<dbReference type="Gene3D" id="1.10.1130.10">
    <property type="entry name" value="Flavocytochrome C3, Chain A"/>
    <property type="match status" value="1"/>
</dbReference>
<feature type="domain" description="Cytochrome c7-like" evidence="1">
    <location>
        <begin position="96"/>
        <end position="152"/>
    </location>
</feature>
<dbReference type="Pfam" id="PF14522">
    <property type="entry name" value="Cytochrome_C7"/>
    <property type="match status" value="1"/>
</dbReference>
<reference evidence="2 3" key="1">
    <citation type="submission" date="2020-05" db="EMBL/GenBank/DDBJ databases">
        <authorList>
            <person name="Whitworth D."/>
        </authorList>
    </citation>
    <scope>NUCLEOTIDE SEQUENCE [LARGE SCALE GENOMIC DNA]</scope>
    <source>
        <strain evidence="2 3">AM005</strain>
    </source>
</reference>
<organism evidence="2 3">
    <name type="scientific">Myxococcus xanthus</name>
    <dbReference type="NCBI Taxonomy" id="34"/>
    <lineage>
        <taxon>Bacteria</taxon>
        <taxon>Pseudomonadati</taxon>
        <taxon>Myxococcota</taxon>
        <taxon>Myxococcia</taxon>
        <taxon>Myxococcales</taxon>
        <taxon>Cystobacterineae</taxon>
        <taxon>Myxococcaceae</taxon>
        <taxon>Myxococcus</taxon>
    </lineage>
</organism>
<comment type="caution">
    <text evidence="2">The sequence shown here is derived from an EMBL/GenBank/DDBJ whole genome shotgun (WGS) entry which is preliminary data.</text>
</comment>
<gene>
    <name evidence="2" type="ORF">HNV28_16925</name>
</gene>
<dbReference type="EMBL" id="JABFNT010000049">
    <property type="protein sequence ID" value="NOJ80005.1"/>
    <property type="molecule type" value="Genomic_DNA"/>
</dbReference>
<proteinExistence type="predicted"/>
<evidence type="ECO:0000313" key="2">
    <source>
        <dbReference type="EMBL" id="NOJ80005.1"/>
    </source>
</evidence>
<name>A0A7Y4IJZ8_MYXXA</name>
<dbReference type="Proteomes" id="UP000533080">
    <property type="component" value="Unassembled WGS sequence"/>
</dbReference>
<sequence length="224" mass="23868">MPCQGLAAAGTAKVRTARTVRMRIRLLPAGTGGQGSSNPLYPTEVSAGHSTTRRLAPSGGLCYSGFMRVPGIRILSLLVLAAAGAAGGADFVGPDSCKGCHPEAYDAWMQSKHARAESSLTDQQKKDGRCLSCHSPEQVTQATVNVTCETCHGGGQYYSPEYVMKDSELARLVGLVDPSEKQCRSCHDASSPSLRPFDFKESLKAIDHWSAERARRAADPSAKK</sequence>
<dbReference type="InterPro" id="IPR029467">
    <property type="entry name" value="Cyt_c7-like"/>
</dbReference>
<accession>A0A7Y4IJZ8</accession>
<protein>
    <recommendedName>
        <fullName evidence="1">Cytochrome c7-like domain-containing protein</fullName>
    </recommendedName>
</protein>
<dbReference type="AlphaFoldDB" id="A0A7Y4IJZ8"/>
<evidence type="ECO:0000313" key="3">
    <source>
        <dbReference type="Proteomes" id="UP000533080"/>
    </source>
</evidence>